<dbReference type="Gene3D" id="2.60.120.200">
    <property type="match status" value="1"/>
</dbReference>
<reference evidence="7" key="1">
    <citation type="journal article" date="2019" name="Int. J. Syst. Evol. Microbiol.">
        <title>The Global Catalogue of Microorganisms (GCM) 10K type strain sequencing project: providing services to taxonomists for standard genome sequencing and annotation.</title>
        <authorList>
            <consortium name="The Broad Institute Genomics Platform"/>
            <consortium name="The Broad Institute Genome Sequencing Center for Infectious Disease"/>
            <person name="Wu L."/>
            <person name="Ma J."/>
        </authorList>
    </citation>
    <scope>NUCLEOTIDE SEQUENCE [LARGE SCALE GENOMIC DNA]</scope>
    <source>
        <strain evidence="7">CCUG 42722</strain>
    </source>
</reference>
<comment type="caution">
    <text evidence="6">The sequence shown here is derived from an EMBL/GenBank/DDBJ whole genome shotgun (WGS) entry which is preliminary data.</text>
</comment>
<dbReference type="EMBL" id="JBHSFI010000004">
    <property type="protein sequence ID" value="MFC4628803.1"/>
    <property type="molecule type" value="Genomic_DNA"/>
</dbReference>
<dbReference type="InterPro" id="IPR011044">
    <property type="entry name" value="Quino_amine_DH_bsu"/>
</dbReference>
<dbReference type="CDD" id="cd00146">
    <property type="entry name" value="PKD"/>
    <property type="match status" value="1"/>
</dbReference>
<evidence type="ECO:0000313" key="6">
    <source>
        <dbReference type="EMBL" id="MFC4628803.1"/>
    </source>
</evidence>
<dbReference type="InterPro" id="IPR013320">
    <property type="entry name" value="ConA-like_dom_sf"/>
</dbReference>
<evidence type="ECO:0000259" key="5">
    <source>
        <dbReference type="PROSITE" id="PS50853"/>
    </source>
</evidence>
<evidence type="ECO:0000256" key="2">
    <source>
        <dbReference type="ARBA" id="ARBA00023157"/>
    </source>
</evidence>
<dbReference type="Proteomes" id="UP001596011">
    <property type="component" value="Unassembled WGS sequence"/>
</dbReference>
<dbReference type="InterPro" id="IPR006558">
    <property type="entry name" value="LamG-like"/>
</dbReference>
<dbReference type="SUPFAM" id="SSF50969">
    <property type="entry name" value="YVTN repeat-like/Quinoprotein amine dehydrogenase"/>
    <property type="match status" value="1"/>
</dbReference>
<feature type="domain" description="PKD" evidence="4">
    <location>
        <begin position="800"/>
        <end position="886"/>
    </location>
</feature>
<keyword evidence="2" id="KW-1015">Disulfide bond</keyword>
<dbReference type="RefSeq" id="WP_377135315.1">
    <property type="nucleotide sequence ID" value="NZ_JBHSFI010000004.1"/>
</dbReference>
<dbReference type="SUPFAM" id="SSF49899">
    <property type="entry name" value="Concanavalin A-like lectins/glucanases"/>
    <property type="match status" value="1"/>
</dbReference>
<feature type="domain" description="Fibronectin type-III" evidence="5">
    <location>
        <begin position="464"/>
        <end position="564"/>
    </location>
</feature>
<keyword evidence="7" id="KW-1185">Reference proteome</keyword>
<proteinExistence type="predicted"/>
<evidence type="ECO:0000259" key="4">
    <source>
        <dbReference type="PROSITE" id="PS50093"/>
    </source>
</evidence>
<dbReference type="InterPro" id="IPR003961">
    <property type="entry name" value="FN3_dom"/>
</dbReference>
<keyword evidence="1 3" id="KW-0732">Signal</keyword>
<dbReference type="PROSITE" id="PS50853">
    <property type="entry name" value="FN3"/>
    <property type="match status" value="1"/>
</dbReference>
<accession>A0ABV9HH27</accession>
<feature type="chain" id="PRO_5046910441" evidence="3">
    <location>
        <begin position="34"/>
        <end position="1097"/>
    </location>
</feature>
<evidence type="ECO:0000313" key="7">
    <source>
        <dbReference type="Proteomes" id="UP001596011"/>
    </source>
</evidence>
<dbReference type="InterPro" id="IPR013783">
    <property type="entry name" value="Ig-like_fold"/>
</dbReference>
<evidence type="ECO:0000256" key="1">
    <source>
        <dbReference type="ARBA" id="ARBA00022729"/>
    </source>
</evidence>
<dbReference type="InterPro" id="IPR000601">
    <property type="entry name" value="PKD_dom"/>
</dbReference>
<dbReference type="Pfam" id="PF18911">
    <property type="entry name" value="PKD_4"/>
    <property type="match status" value="1"/>
</dbReference>
<organism evidence="6 7">
    <name type="scientific">Promicromonospora alba</name>
    <dbReference type="NCBI Taxonomy" id="1616110"/>
    <lineage>
        <taxon>Bacteria</taxon>
        <taxon>Bacillati</taxon>
        <taxon>Actinomycetota</taxon>
        <taxon>Actinomycetes</taxon>
        <taxon>Micrococcales</taxon>
        <taxon>Promicromonosporaceae</taxon>
        <taxon>Promicromonospora</taxon>
    </lineage>
</organism>
<feature type="signal peptide" evidence="3">
    <location>
        <begin position="1"/>
        <end position="33"/>
    </location>
</feature>
<dbReference type="InterPro" id="IPR022409">
    <property type="entry name" value="PKD/Chitinase_dom"/>
</dbReference>
<sequence>MSHRTLSGRRASAVLASVTLVVASFVAAPTASAVKQAPADTAVAAAVADDPATVSADALPTVQVDGIVWKQVIVGNTVYVGGEFQNARPAGAAPGTNQVPRTNLLAYNLTTGALITSFNHTLNGNVTDLAASPDGTRLYAVGGFTTVDGVARNRIVAFNLPTGTLNTSFAPTPNGNTKAVAATNTTVYFGGWFGGVNGATRYRVAAVNASNGALRPGFVPVVDDRQVQSIVVSPDEQSVAISGTFTSVNSDTQNGYGIAWLDAATGATRNLPINHTEIRNAGDNSSILRLATDGEAWYGVGWHYGRGGTTEGTFKASWTDGTLIWLEDCHGDTYDVAPVGNVVYTASHKHYCGNSGGFPQTNPWNFYHSTAWINEVRGTNTKDIWGYPDHPGTPRPELLTWHPLTDVGTYSGKEQAVWTVSGNADYVVYGGEFPKVNGVGQQGIVRYAKRSSAPNNVGPVDSGATINPTVASVSGGSVRINLTTTWDRDDEALTYRIYRDSEANAPVFEETIATKFWLPQKRTARDTGLAAGSEHSYRLTVTDPSGNVKRSDWVPVTVSSTPSSDYADTVIQDGAANFWRLGEPLGATPTYDWAGGADLTVPSAVRLGTAGAIAGDPNTAATFQNSSSSRLVASSANIAPAPNTFTVEAWIKGTGTGRIVGYGNNNSATGTSSSTDRLFYVDAGGRLSFGVNSGSRLTLRSPARVDNGAWHHVVGTLGSNGMQLFVDGVRVANRADITSGQAYNGYWRIGADTLSGWPNRSLLGGDRYTGAIDDVAVYPTVLSAAAVQDHYTVAVSGGRPNRLPVADAAASIHGFDLEVDGRGSSDPDGPLASYAWNFGDGATGTGAQATHTYAAPGTYTVTLTVTDADGATDQDTVQVEATAPAEFAVDDFARSVSGSWGEAPIGGPWTLSGGASNFSVAGGEGLMALPAAGSNRKAQLQGVSVGDVEIKSALTLDEISDGGGTFVSLTGRTGGFSSEYRAKVWVKSTGAVQLQLVSLQSTETTLAAANITGLTAAAGEKLSVRMQVTGSAPTTIRAKVWRAGTAEPAAWQLTATNSIPELQDAGGVGYAVSNAGSVTTGANIVRLDDLWAGPPAP</sequence>
<dbReference type="SMART" id="SM00089">
    <property type="entry name" value="PKD"/>
    <property type="match status" value="1"/>
</dbReference>
<dbReference type="PROSITE" id="PS50093">
    <property type="entry name" value="PKD"/>
    <property type="match status" value="1"/>
</dbReference>
<dbReference type="SMART" id="SM00560">
    <property type="entry name" value="LamGL"/>
    <property type="match status" value="1"/>
</dbReference>
<evidence type="ECO:0000256" key="3">
    <source>
        <dbReference type="SAM" id="SignalP"/>
    </source>
</evidence>
<dbReference type="SUPFAM" id="SSF49299">
    <property type="entry name" value="PKD domain"/>
    <property type="match status" value="1"/>
</dbReference>
<dbReference type="Pfam" id="PF13385">
    <property type="entry name" value="Laminin_G_3"/>
    <property type="match status" value="1"/>
</dbReference>
<dbReference type="InterPro" id="IPR035986">
    <property type="entry name" value="PKD_dom_sf"/>
</dbReference>
<name>A0ABV9HH27_9MICO</name>
<dbReference type="Gene3D" id="2.60.40.10">
    <property type="entry name" value="Immunoglobulins"/>
    <property type="match status" value="2"/>
</dbReference>
<protein>
    <submittedName>
        <fullName evidence="6">LamG-like jellyroll fold domain-containing protein</fullName>
    </submittedName>
</protein>
<gene>
    <name evidence="6" type="ORF">ACFO6V_11200</name>
</gene>